<name>A0AAN7U954_9PEZI</name>
<dbReference type="GO" id="GO:0004523">
    <property type="term" value="F:RNA-DNA hybrid ribonuclease activity"/>
    <property type="evidence" value="ECO:0007669"/>
    <property type="project" value="InterPro"/>
</dbReference>
<accession>A0AAN7U954</accession>
<gene>
    <name evidence="2" type="ORF">RRF57_003580</name>
</gene>
<dbReference type="EMBL" id="JAWHQM010000006">
    <property type="protein sequence ID" value="KAK5627865.1"/>
    <property type="molecule type" value="Genomic_DNA"/>
</dbReference>
<dbReference type="InterPro" id="IPR002156">
    <property type="entry name" value="RNaseH_domain"/>
</dbReference>
<dbReference type="AlphaFoldDB" id="A0AAN7U954"/>
<dbReference type="Pfam" id="PF00075">
    <property type="entry name" value="RNase_H"/>
    <property type="match status" value="1"/>
</dbReference>
<evidence type="ECO:0000313" key="2">
    <source>
        <dbReference type="EMBL" id="KAK5627865.1"/>
    </source>
</evidence>
<proteinExistence type="predicted"/>
<dbReference type="PROSITE" id="PS50879">
    <property type="entry name" value="RNASE_H_1"/>
    <property type="match status" value="1"/>
</dbReference>
<dbReference type="Gene3D" id="3.30.420.10">
    <property type="entry name" value="Ribonuclease H-like superfamily/Ribonuclease H"/>
    <property type="match status" value="1"/>
</dbReference>
<comment type="caution">
    <text evidence="2">The sequence shown here is derived from an EMBL/GenBank/DDBJ whole genome shotgun (WGS) entry which is preliminary data.</text>
</comment>
<reference evidence="2 3" key="1">
    <citation type="submission" date="2023-10" db="EMBL/GenBank/DDBJ databases">
        <title>Draft genome sequence of Xylaria bambusicola isolate GMP-LS, the root and basal stem rot pathogen of sugarcane in Indonesia.</title>
        <authorList>
            <person name="Selvaraj P."/>
            <person name="Muralishankar V."/>
            <person name="Muruganantham S."/>
            <person name="Sp S."/>
            <person name="Haryani S."/>
            <person name="Lau K.J.X."/>
            <person name="Naqvi N.I."/>
        </authorList>
    </citation>
    <scope>NUCLEOTIDE SEQUENCE [LARGE SCALE GENOMIC DNA]</scope>
    <source>
        <strain evidence="2">GMP-LS</strain>
    </source>
</reference>
<sequence>MAWDGTDKRRSMKLPPDPIPTNQRAELMGIVMALRWAAERCKEEYPDTRINVRIRSDSEYASKCMTEEIYALSASVDNVANGDLIQEASDLHGRIIANGSVVEPIIIPRDENKLAARICQSKLEDIHLALISNLTSLVNDPKDSMFN</sequence>
<evidence type="ECO:0000313" key="3">
    <source>
        <dbReference type="Proteomes" id="UP001305414"/>
    </source>
</evidence>
<keyword evidence="3" id="KW-1185">Reference proteome</keyword>
<dbReference type="Proteomes" id="UP001305414">
    <property type="component" value="Unassembled WGS sequence"/>
</dbReference>
<evidence type="ECO:0000259" key="1">
    <source>
        <dbReference type="PROSITE" id="PS50879"/>
    </source>
</evidence>
<organism evidence="2 3">
    <name type="scientific">Xylaria bambusicola</name>
    <dbReference type="NCBI Taxonomy" id="326684"/>
    <lineage>
        <taxon>Eukaryota</taxon>
        <taxon>Fungi</taxon>
        <taxon>Dikarya</taxon>
        <taxon>Ascomycota</taxon>
        <taxon>Pezizomycotina</taxon>
        <taxon>Sordariomycetes</taxon>
        <taxon>Xylariomycetidae</taxon>
        <taxon>Xylariales</taxon>
        <taxon>Xylariaceae</taxon>
        <taxon>Xylaria</taxon>
    </lineage>
</organism>
<dbReference type="GO" id="GO:0003676">
    <property type="term" value="F:nucleic acid binding"/>
    <property type="evidence" value="ECO:0007669"/>
    <property type="project" value="InterPro"/>
</dbReference>
<feature type="domain" description="RNase H type-1" evidence="1">
    <location>
        <begin position="1"/>
        <end position="124"/>
    </location>
</feature>
<dbReference type="InterPro" id="IPR036397">
    <property type="entry name" value="RNaseH_sf"/>
</dbReference>
<dbReference type="InterPro" id="IPR012337">
    <property type="entry name" value="RNaseH-like_sf"/>
</dbReference>
<protein>
    <recommendedName>
        <fullName evidence="1">RNase H type-1 domain-containing protein</fullName>
    </recommendedName>
</protein>
<dbReference type="SUPFAM" id="SSF53098">
    <property type="entry name" value="Ribonuclease H-like"/>
    <property type="match status" value="1"/>
</dbReference>